<sequence length="197" mass="22242">GIPLEIIQRYLNFHYSVSLDLFGSETSTNAANYYTAGLKGRWQETRRRDDHQLTDTAAVLDKPNADGTWSTDEVQTVLALNLDLRGEYTADCRSGTKRWNRILDDAGISFRFSLPHPGFHRQVGLNAGVHITPEGSIVDEATWEANRKRWLPTSEDLAFVRSLMHPVYERGKIAGWIAPPANGINGQPFDYEYVHLP</sequence>
<dbReference type="EMBL" id="WMBA01000116">
    <property type="protein sequence ID" value="MTD59582.1"/>
    <property type="molecule type" value="Genomic_DNA"/>
</dbReference>
<evidence type="ECO:0000313" key="2">
    <source>
        <dbReference type="Proteomes" id="UP000440096"/>
    </source>
</evidence>
<proteinExistence type="predicted"/>
<keyword evidence="2" id="KW-1185">Reference proteome</keyword>
<feature type="non-terminal residue" evidence="1">
    <location>
        <position position="1"/>
    </location>
</feature>
<accession>A0A6N7ZCS6</accession>
<dbReference type="InterPro" id="IPR012348">
    <property type="entry name" value="RNR-like"/>
</dbReference>
<evidence type="ECO:0000313" key="1">
    <source>
        <dbReference type="EMBL" id="MTD59582.1"/>
    </source>
</evidence>
<protein>
    <submittedName>
        <fullName evidence="1">Benzoyl-CoA 2,3-epoxidase subunit BoxB</fullName>
    </submittedName>
</protein>
<dbReference type="Gene3D" id="1.10.620.20">
    <property type="entry name" value="Ribonucleotide Reductase, subunit A"/>
    <property type="match status" value="1"/>
</dbReference>
<comment type="caution">
    <text evidence="1">The sequence shown here is derived from an EMBL/GenBank/DDBJ whole genome shotgun (WGS) entry which is preliminary data.</text>
</comment>
<reference evidence="1 2" key="1">
    <citation type="submission" date="2019-11" db="EMBL/GenBank/DDBJ databases">
        <title>Draft genome of Amycolatopsis RM579.</title>
        <authorList>
            <person name="Duangmal K."/>
            <person name="Mingma R."/>
        </authorList>
    </citation>
    <scope>NUCLEOTIDE SEQUENCE [LARGE SCALE GENOMIC DNA]</scope>
    <source>
        <strain evidence="1 2">RM579</strain>
    </source>
</reference>
<dbReference type="GO" id="GO:0016491">
    <property type="term" value="F:oxidoreductase activity"/>
    <property type="evidence" value="ECO:0007669"/>
    <property type="project" value="InterPro"/>
</dbReference>
<name>A0A6N7ZCS6_9PSEU</name>
<dbReference type="AlphaFoldDB" id="A0A6N7ZCS6"/>
<gene>
    <name evidence="1" type="ORF">GKO32_37190</name>
</gene>
<organism evidence="1 2">
    <name type="scientific">Amycolatopsis pithecellobii</name>
    <dbReference type="NCBI Taxonomy" id="664692"/>
    <lineage>
        <taxon>Bacteria</taxon>
        <taxon>Bacillati</taxon>
        <taxon>Actinomycetota</taxon>
        <taxon>Actinomycetes</taxon>
        <taxon>Pseudonocardiales</taxon>
        <taxon>Pseudonocardiaceae</taxon>
        <taxon>Amycolatopsis</taxon>
    </lineage>
</organism>
<dbReference type="Proteomes" id="UP000440096">
    <property type="component" value="Unassembled WGS sequence"/>
</dbReference>